<dbReference type="PROSITE" id="PS50030">
    <property type="entry name" value="UBA"/>
    <property type="match status" value="1"/>
</dbReference>
<keyword evidence="8" id="KW-0378">Hydrolase</keyword>
<comment type="cofactor">
    <cofactor evidence="2">
        <name>Zn(2+)</name>
        <dbReference type="ChEBI" id="CHEBI:29105"/>
    </cofactor>
</comment>
<dbReference type="Gene3D" id="3.40.50.1220">
    <property type="entry name" value="TPP-binding domain"/>
    <property type="match status" value="1"/>
</dbReference>
<dbReference type="SUPFAM" id="SSF46934">
    <property type="entry name" value="UBA-like"/>
    <property type="match status" value="1"/>
</dbReference>
<dbReference type="Gene3D" id="3.30.40.10">
    <property type="entry name" value="Zinc/RING finger domain, C3HC4 (zinc finger)"/>
    <property type="match status" value="1"/>
</dbReference>
<evidence type="ECO:0000256" key="12">
    <source>
        <dbReference type="PROSITE-ProRule" id="PRU00502"/>
    </source>
</evidence>
<comment type="catalytic activity">
    <reaction evidence="1">
        <text>Thiol-dependent hydrolysis of ester, thioester, amide, peptide and isopeptide bonds formed by the C-terminal Gly of ubiquitin (a 76-residue protein attached to proteins as an intracellular targeting signal).</text>
        <dbReference type="EC" id="3.4.19.12"/>
    </reaction>
</comment>
<dbReference type="Pfam" id="PF02146">
    <property type="entry name" value="SIR2"/>
    <property type="match status" value="1"/>
</dbReference>
<dbReference type="GO" id="GO:0008270">
    <property type="term" value="F:zinc ion binding"/>
    <property type="evidence" value="ECO:0007669"/>
    <property type="project" value="UniProtKB-KW"/>
</dbReference>
<evidence type="ECO:0000256" key="11">
    <source>
        <dbReference type="PROSITE-ProRule" id="PRU00236"/>
    </source>
</evidence>
<dbReference type="InterPro" id="IPR026590">
    <property type="entry name" value="Ssirtuin_cat_dom"/>
</dbReference>
<sequence length="678" mass="73410">MRDVSSPFHVGVPDIPAMAETTLQSLLALSFDEARAREAIEAIGDKADVGMAINWLLDHGEEDRGGAVQLQHCPHLAAHALLPPRDLVFVEGCAEGCSSAETWLCLSCGATRCSRYVRRHALAHFEETRASDAAGRGHHVALSASDLSVWCYLCEAYISNPQVQPHCEAYRRWKFDEPPRRGGAAASSEAGSSAQHAAAACEEPLPLLPALPHGPTAGGGEEEAEESRHQWVQWHTLRHCEGVGGSPPSPARTAPAAAAPPRESECAWSEGASSSRLLRLTVRSRGDLRTLIHKAEEGTLLLMGKEAEEAFEFASPSWHPATLSLEEWILHATNDLKFRLPASLPQAARDQAKLHVAALEACLAAEDLPFDILVSDPTGASHIGASSASPTANPIAPPYARCSSLSEFAQRLQSARHVIVLLGAGASVSAGIPDFRSPGTGLYDNLAKYNLPFPEAVFDLDFFVQNPWPFYQLSRELWPGGYSPTAAHHFVKLLHDRQQLLRCYTQNIDSLEALAGLPKDKVVAAHGNFDSAHVVGRDVEVPIELLREATLRGEDATRELNEQYGGLCKPSITFFGEALPKRFGELAPEDFELCDLLVVMGTSLKVQPFACLATFPSVGVPRLLINRDRVGPFHFVSDGDLPIDLVTDVFFQGDCDDGVRELARLAGMLPALESLMAK</sequence>
<reference evidence="17 18" key="1">
    <citation type="journal article" date="2024" name="Science">
        <title>Giant polyketide synthase enzymes in the biosynthesis of giant marine polyether toxins.</title>
        <authorList>
            <person name="Fallon T.R."/>
            <person name="Shende V.V."/>
            <person name="Wierzbicki I.H."/>
            <person name="Pendleton A.L."/>
            <person name="Watervoot N.F."/>
            <person name="Auber R.P."/>
            <person name="Gonzalez D.J."/>
            <person name="Wisecaver J.H."/>
            <person name="Moore B.S."/>
        </authorList>
    </citation>
    <scope>NUCLEOTIDE SEQUENCE [LARGE SCALE GENOMIC DNA]</scope>
    <source>
        <strain evidence="17 18">12B1</strain>
    </source>
</reference>
<evidence type="ECO:0000259" key="15">
    <source>
        <dbReference type="PROSITE" id="PS50271"/>
    </source>
</evidence>
<feature type="domain" description="UBA" evidence="14">
    <location>
        <begin position="17"/>
        <end position="59"/>
    </location>
</feature>
<keyword evidence="18" id="KW-1185">Reference proteome</keyword>
<dbReference type="SUPFAM" id="SSF57850">
    <property type="entry name" value="RING/U-box"/>
    <property type="match status" value="1"/>
</dbReference>
<feature type="compositionally biased region" description="Low complexity" evidence="13">
    <location>
        <begin position="182"/>
        <end position="215"/>
    </location>
</feature>
<dbReference type="GO" id="GO:0006508">
    <property type="term" value="P:proteolysis"/>
    <property type="evidence" value="ECO:0007669"/>
    <property type="project" value="UniProtKB-KW"/>
</dbReference>
<dbReference type="GO" id="GO:0004843">
    <property type="term" value="F:cysteine-type deubiquitinase activity"/>
    <property type="evidence" value="ECO:0007669"/>
    <property type="project" value="UniProtKB-EC"/>
</dbReference>
<feature type="domain" description="UBP-type" evidence="15">
    <location>
        <begin position="71"/>
        <end position="177"/>
    </location>
</feature>
<evidence type="ECO:0000256" key="13">
    <source>
        <dbReference type="SAM" id="MobiDB-lite"/>
    </source>
</evidence>
<evidence type="ECO:0000256" key="8">
    <source>
        <dbReference type="ARBA" id="ARBA00022807"/>
    </source>
</evidence>
<evidence type="ECO:0000313" key="18">
    <source>
        <dbReference type="Proteomes" id="UP001515480"/>
    </source>
</evidence>
<evidence type="ECO:0000256" key="7">
    <source>
        <dbReference type="ARBA" id="ARBA00022723"/>
    </source>
</evidence>
<comment type="caution">
    <text evidence="17">The sequence shown here is derived from an EMBL/GenBank/DDBJ whole genome shotgun (WGS) entry which is preliminary data.</text>
</comment>
<dbReference type="InterPro" id="IPR015940">
    <property type="entry name" value="UBA"/>
</dbReference>
<evidence type="ECO:0000313" key="17">
    <source>
        <dbReference type="EMBL" id="KAL1515124.1"/>
    </source>
</evidence>
<dbReference type="InterPro" id="IPR013083">
    <property type="entry name" value="Znf_RING/FYVE/PHD"/>
</dbReference>
<evidence type="ECO:0000256" key="10">
    <source>
        <dbReference type="ARBA" id="ARBA00023027"/>
    </source>
</evidence>
<evidence type="ECO:0000256" key="3">
    <source>
        <dbReference type="ARBA" id="ARBA00009085"/>
    </source>
</evidence>
<dbReference type="Gene3D" id="1.10.8.10">
    <property type="entry name" value="DNA helicase RuvA subunit, C-terminal domain"/>
    <property type="match status" value="1"/>
</dbReference>
<dbReference type="InterPro" id="IPR029035">
    <property type="entry name" value="DHS-like_NAD/FAD-binding_dom"/>
</dbReference>
<dbReference type="EC" id="3.4.19.12" evidence="4"/>
<comment type="similarity">
    <text evidence="3">Belongs to the peptidase C19 family.</text>
</comment>
<dbReference type="InterPro" id="IPR001607">
    <property type="entry name" value="Znf_UBP"/>
</dbReference>
<dbReference type="PANTHER" id="PTHR11085">
    <property type="entry name" value="NAD-DEPENDENT PROTEIN DEACYLASE SIRTUIN-5, MITOCHONDRIAL-RELATED"/>
    <property type="match status" value="1"/>
</dbReference>
<dbReference type="SUPFAM" id="SSF52467">
    <property type="entry name" value="DHS-like NAD/FAD-binding domain"/>
    <property type="match status" value="1"/>
</dbReference>
<evidence type="ECO:0000259" key="14">
    <source>
        <dbReference type="PROSITE" id="PS50030"/>
    </source>
</evidence>
<dbReference type="PROSITE" id="PS50305">
    <property type="entry name" value="SIRTUIN"/>
    <property type="match status" value="1"/>
</dbReference>
<dbReference type="InterPro" id="IPR009060">
    <property type="entry name" value="UBA-like_sf"/>
</dbReference>
<evidence type="ECO:0000256" key="9">
    <source>
        <dbReference type="ARBA" id="ARBA00022833"/>
    </source>
</evidence>
<evidence type="ECO:0000259" key="16">
    <source>
        <dbReference type="PROSITE" id="PS50305"/>
    </source>
</evidence>
<dbReference type="Gene3D" id="3.30.1600.10">
    <property type="entry name" value="SIR2/SIRT2 'Small Domain"/>
    <property type="match status" value="1"/>
</dbReference>
<keyword evidence="6" id="KW-0808">Transferase</keyword>
<keyword evidence="5" id="KW-0645">Protease</keyword>
<evidence type="ECO:0000256" key="5">
    <source>
        <dbReference type="ARBA" id="ARBA00022670"/>
    </source>
</evidence>
<dbReference type="InterPro" id="IPR003000">
    <property type="entry name" value="Sirtuin"/>
</dbReference>
<keyword evidence="12" id="KW-0863">Zinc-finger</keyword>
<dbReference type="Proteomes" id="UP001515480">
    <property type="component" value="Unassembled WGS sequence"/>
</dbReference>
<comment type="caution">
    <text evidence="11">Lacks conserved residue(s) required for the propagation of feature annotation.</text>
</comment>
<keyword evidence="7" id="KW-0479">Metal-binding</keyword>
<feature type="region of interest" description="Disordered" evidence="13">
    <location>
        <begin position="178"/>
        <end position="230"/>
    </location>
</feature>
<evidence type="ECO:0000256" key="6">
    <source>
        <dbReference type="ARBA" id="ARBA00022679"/>
    </source>
</evidence>
<gene>
    <name evidence="17" type="ORF">AB1Y20_004186</name>
</gene>
<dbReference type="GO" id="GO:0005634">
    <property type="term" value="C:nucleus"/>
    <property type="evidence" value="ECO:0007669"/>
    <property type="project" value="TreeGrafter"/>
</dbReference>
<keyword evidence="10" id="KW-0520">NAD</keyword>
<dbReference type="SMART" id="SM00290">
    <property type="entry name" value="ZnF_UBP"/>
    <property type="match status" value="1"/>
</dbReference>
<protein>
    <recommendedName>
        <fullName evidence="4">ubiquitinyl hydrolase 1</fullName>
        <ecNumber evidence="4">3.4.19.12</ecNumber>
    </recommendedName>
</protein>
<feature type="compositionally biased region" description="Low complexity" evidence="13">
    <location>
        <begin position="251"/>
        <end position="261"/>
    </location>
</feature>
<proteinExistence type="inferred from homology"/>
<accession>A0AB34J991</accession>
<dbReference type="InterPro" id="IPR026591">
    <property type="entry name" value="Sirtuin_cat_small_dom_sf"/>
</dbReference>
<organism evidence="17 18">
    <name type="scientific">Prymnesium parvum</name>
    <name type="common">Toxic golden alga</name>
    <dbReference type="NCBI Taxonomy" id="97485"/>
    <lineage>
        <taxon>Eukaryota</taxon>
        <taxon>Haptista</taxon>
        <taxon>Haptophyta</taxon>
        <taxon>Prymnesiophyceae</taxon>
        <taxon>Prymnesiales</taxon>
        <taxon>Prymnesiaceae</taxon>
        <taxon>Prymnesium</taxon>
    </lineage>
</organism>
<feature type="region of interest" description="Disordered" evidence="13">
    <location>
        <begin position="242"/>
        <end position="268"/>
    </location>
</feature>
<keyword evidence="8" id="KW-0788">Thiol protease</keyword>
<evidence type="ECO:0000256" key="1">
    <source>
        <dbReference type="ARBA" id="ARBA00000707"/>
    </source>
</evidence>
<name>A0AB34J991_PRYPA</name>
<dbReference type="PANTHER" id="PTHR11085:SF6">
    <property type="entry name" value="NAD-DEPENDENT PROTEIN DEACETYLASE SIRTUIN-2"/>
    <property type="match status" value="1"/>
</dbReference>
<dbReference type="GO" id="GO:0070403">
    <property type="term" value="F:NAD+ binding"/>
    <property type="evidence" value="ECO:0007669"/>
    <property type="project" value="InterPro"/>
</dbReference>
<evidence type="ECO:0000256" key="2">
    <source>
        <dbReference type="ARBA" id="ARBA00001947"/>
    </source>
</evidence>
<dbReference type="InterPro" id="IPR050134">
    <property type="entry name" value="NAD-dep_sirtuin_deacylases"/>
</dbReference>
<feature type="domain" description="Deacetylase sirtuin-type" evidence="16">
    <location>
        <begin position="398"/>
        <end position="678"/>
    </location>
</feature>
<dbReference type="GO" id="GO:0017136">
    <property type="term" value="F:histone deacetylase activity, NAD-dependent"/>
    <property type="evidence" value="ECO:0007669"/>
    <property type="project" value="TreeGrafter"/>
</dbReference>
<evidence type="ECO:0000256" key="4">
    <source>
        <dbReference type="ARBA" id="ARBA00012759"/>
    </source>
</evidence>
<dbReference type="AlphaFoldDB" id="A0AB34J991"/>
<keyword evidence="9" id="KW-0862">Zinc</keyword>
<dbReference type="EMBL" id="JBGBPQ010000012">
    <property type="protein sequence ID" value="KAL1515124.1"/>
    <property type="molecule type" value="Genomic_DNA"/>
</dbReference>
<dbReference type="PROSITE" id="PS50271">
    <property type="entry name" value="ZF_UBP"/>
    <property type="match status" value="1"/>
</dbReference>
<dbReference type="Pfam" id="PF02148">
    <property type="entry name" value="zf-UBP"/>
    <property type="match status" value="1"/>
</dbReference>